<name>A0AAD2CAT4_9STRA</name>
<keyword evidence="1" id="KW-0175">Coiled coil</keyword>
<keyword evidence="4" id="KW-1185">Reference proteome</keyword>
<evidence type="ECO:0000313" key="3">
    <source>
        <dbReference type="EMBL" id="CAJ1891051.1"/>
    </source>
</evidence>
<dbReference type="Proteomes" id="UP001295423">
    <property type="component" value="Unassembled WGS sequence"/>
</dbReference>
<feature type="coiled-coil region" evidence="1">
    <location>
        <begin position="128"/>
        <end position="201"/>
    </location>
</feature>
<dbReference type="AlphaFoldDB" id="A0AAD2CAT4"/>
<evidence type="ECO:0000256" key="1">
    <source>
        <dbReference type="SAM" id="Coils"/>
    </source>
</evidence>
<dbReference type="EMBL" id="CAKOGP040000001">
    <property type="protein sequence ID" value="CAJ1891051.1"/>
    <property type="molecule type" value="Genomic_DNA"/>
</dbReference>
<protein>
    <submittedName>
        <fullName evidence="3">Uncharacterized protein</fullName>
    </submittedName>
</protein>
<evidence type="ECO:0000256" key="2">
    <source>
        <dbReference type="SAM" id="MobiDB-lite"/>
    </source>
</evidence>
<proteinExistence type="predicted"/>
<evidence type="ECO:0000313" key="4">
    <source>
        <dbReference type="Proteomes" id="UP001295423"/>
    </source>
</evidence>
<feature type="compositionally biased region" description="Basic and acidic residues" evidence="2">
    <location>
        <begin position="314"/>
        <end position="366"/>
    </location>
</feature>
<comment type="caution">
    <text evidence="3">The sequence shown here is derived from an EMBL/GenBank/DDBJ whole genome shotgun (WGS) entry which is preliminary data.</text>
</comment>
<gene>
    <name evidence="3" type="ORF">CYCCA115_LOCUS61</name>
</gene>
<accession>A0AAD2CAT4</accession>
<sequence length="493" mass="56385">MSAEASRPRQSEPVTDKYGLKSSIAAVREILQKNAAAIAESDVVDELSKQKQASYQEKLHLQEELQNQRALLKDLSSKTEHAKAEALREKSMRLILEEAYSKLEDHRKEILSQLDTTKSSQAGMEEKIVRLHEDLDKQNTEFEKERAKWEELMKAMREQDEASKREIGRLDARLAASQQEVKDTASTIEDLQKQVEFAESRHTETVHGYKDIIDKLNSRIEKGRFETIEDLQKRLEEAESNYETTAKELQSTREDLLSFRQFSDKRQETVLSQKAGEKVYEELESAEASLKEAERELESNKETVATLEKEDNDDYKKKDKDDSDKTGEEKDNDVSKKKDKDDNSDKKDNDDSDKKDKDDNSDKKDNDDSDQTPEERAAAAKSQRTVELAKAKLNVKKCTLKLRQTLKKLDGLYKRRLELVKSEVSGTKEDLNTVMARLRSVGADATKAQSDYANFQSRKAQMLQDKDASNKKRAAADDKGEESTTADKRQKQS</sequence>
<feature type="compositionally biased region" description="Basic and acidic residues" evidence="2">
    <location>
        <begin position="289"/>
        <end position="301"/>
    </location>
</feature>
<feature type="region of interest" description="Disordered" evidence="2">
    <location>
        <begin position="260"/>
        <end position="384"/>
    </location>
</feature>
<reference evidence="3" key="1">
    <citation type="submission" date="2023-08" db="EMBL/GenBank/DDBJ databases">
        <authorList>
            <person name="Audoor S."/>
            <person name="Bilcke G."/>
        </authorList>
    </citation>
    <scope>NUCLEOTIDE SEQUENCE</scope>
</reference>
<organism evidence="3 4">
    <name type="scientific">Cylindrotheca closterium</name>
    <dbReference type="NCBI Taxonomy" id="2856"/>
    <lineage>
        <taxon>Eukaryota</taxon>
        <taxon>Sar</taxon>
        <taxon>Stramenopiles</taxon>
        <taxon>Ochrophyta</taxon>
        <taxon>Bacillariophyta</taxon>
        <taxon>Bacillariophyceae</taxon>
        <taxon>Bacillariophycidae</taxon>
        <taxon>Bacillariales</taxon>
        <taxon>Bacillariaceae</taxon>
        <taxon>Cylindrotheca</taxon>
    </lineage>
</organism>
<feature type="region of interest" description="Disordered" evidence="2">
    <location>
        <begin position="458"/>
        <end position="493"/>
    </location>
</feature>
<feature type="compositionally biased region" description="Basic and acidic residues" evidence="2">
    <location>
        <begin position="464"/>
        <end position="493"/>
    </location>
</feature>
<feature type="coiled-coil region" evidence="1">
    <location>
        <begin position="44"/>
        <end position="85"/>
    </location>
</feature>